<feature type="region of interest" description="Disordered" evidence="1">
    <location>
        <begin position="436"/>
        <end position="455"/>
    </location>
</feature>
<comment type="caution">
    <text evidence="2">The sequence shown here is derived from an EMBL/GenBank/DDBJ whole genome shotgun (WGS) entry which is preliminary data.</text>
</comment>
<keyword evidence="3" id="KW-1185">Reference proteome</keyword>
<protein>
    <submittedName>
        <fullName evidence="2">Uncharacterized protein</fullName>
    </submittedName>
</protein>
<feature type="region of interest" description="Disordered" evidence="1">
    <location>
        <begin position="183"/>
        <end position="234"/>
    </location>
</feature>
<dbReference type="PANTHER" id="PTHR13132:SF29">
    <property type="entry name" value="ALPHA-(1,6)-FUCOSYLTRANSFERASE"/>
    <property type="match status" value="1"/>
</dbReference>
<reference evidence="2 3" key="1">
    <citation type="journal article" date="2016" name="Genome Biol. Evol.">
        <title>Divergent and convergent evolution of fungal pathogenicity.</title>
        <authorList>
            <person name="Shang Y."/>
            <person name="Xiao G."/>
            <person name="Zheng P."/>
            <person name="Cen K."/>
            <person name="Zhan S."/>
            <person name="Wang C."/>
        </authorList>
    </citation>
    <scope>NUCLEOTIDE SEQUENCE [LARGE SCALE GENOMIC DNA]</scope>
    <source>
        <strain evidence="2 3">RCEF 264</strain>
    </source>
</reference>
<dbReference type="Proteomes" id="UP000076874">
    <property type="component" value="Unassembled WGS sequence"/>
</dbReference>
<accession>A0A167YVB3</accession>
<feature type="region of interest" description="Disordered" evidence="1">
    <location>
        <begin position="38"/>
        <end position="62"/>
    </location>
</feature>
<organism evidence="2 3">
    <name type="scientific">Niveomyces insectorum RCEF 264</name>
    <dbReference type="NCBI Taxonomy" id="1081102"/>
    <lineage>
        <taxon>Eukaryota</taxon>
        <taxon>Fungi</taxon>
        <taxon>Dikarya</taxon>
        <taxon>Ascomycota</taxon>
        <taxon>Pezizomycotina</taxon>
        <taxon>Sordariomycetes</taxon>
        <taxon>Hypocreomycetidae</taxon>
        <taxon>Hypocreales</taxon>
        <taxon>Cordycipitaceae</taxon>
        <taxon>Niveomyces</taxon>
    </lineage>
</organism>
<dbReference type="GO" id="GO:0006487">
    <property type="term" value="P:protein N-linked glycosylation"/>
    <property type="evidence" value="ECO:0007669"/>
    <property type="project" value="TreeGrafter"/>
</dbReference>
<feature type="compositionally biased region" description="Low complexity" evidence="1">
    <location>
        <begin position="183"/>
        <end position="207"/>
    </location>
</feature>
<dbReference type="AlphaFoldDB" id="A0A167YVB3"/>
<name>A0A167YVB3_9HYPO</name>
<feature type="compositionally biased region" description="Basic residues" evidence="1">
    <location>
        <begin position="211"/>
        <end position="229"/>
    </location>
</feature>
<evidence type="ECO:0000256" key="1">
    <source>
        <dbReference type="SAM" id="MobiDB-lite"/>
    </source>
</evidence>
<evidence type="ECO:0000313" key="2">
    <source>
        <dbReference type="EMBL" id="OAA66735.1"/>
    </source>
</evidence>
<sequence length="713" mass="77047">MASTPRINLRRAASYTHERGPLSSTSSRFSFNHLVFSSPPPSPGLPQPQRLPRRRKPSGTPRPSRVLRAVIYLAGLVSLSYWALSTLWSKSNVNTAAGAGLYFWPTQPRAHDDSYDMVGQSTLPNHPTPVIVSDSHGNPKWTVSIPPNYHFPLAADDYVDICAKCTEVANRLETLRAYETSSTGLGALGGSKSSSRGRGRGSSSGSGRETKRGKKQGLLHHGSRGKGKRSRAESKFVDVHEAEMAGFLPGSVSIATLMSQHAGDDELVGENQNSLVGRPVCAKSMTFVLASADAGLGRTLMLLWMAYAQAESEGRGFFIDDTRWAYGKYADMFAPPPSPNCRPPLRHEMLPCPRHARHLVVTMDTAREVFASELGNDDDDEEDVEDDNTTGMAAANEAAAAHTFSLVRRGYEALFRLGDDDAEYVSRRVKELKAKALSETPGQGEPLNSKKAAQGTRDGTIVGLHVRRGDRRPIEFQYRDSYIPLNLYADRAHDLIEAQHAGAGAKDHRRGGSPADDGRPQSGHSFMVLASDDPMVYDADEFAGAARAQERIRLASKAVTKPREPDPGAFHKFVDETFGWEGGFFAAMFWTLGRPSHHHHDHAAASGASAGAAGAALGNGGQTHGRKHGTAMSMLEAAAQTPPSAETLRIRSLVGRAYAMDLAVLAQASDAVVCAVSATGCRLLAVMLGWEAAIQQGRWVNLDGDYGWWAVDL</sequence>
<dbReference type="EMBL" id="AZHD01000002">
    <property type="protein sequence ID" value="OAA66735.1"/>
    <property type="molecule type" value="Genomic_DNA"/>
</dbReference>
<feature type="region of interest" description="Disordered" evidence="1">
    <location>
        <begin position="501"/>
        <end position="526"/>
    </location>
</feature>
<proteinExistence type="predicted"/>
<dbReference type="PANTHER" id="PTHR13132">
    <property type="entry name" value="ALPHA- 1,6 -FUCOSYLTRANSFERASE"/>
    <property type="match status" value="1"/>
</dbReference>
<gene>
    <name evidence="2" type="ORF">SPI_01311</name>
</gene>
<dbReference type="OrthoDB" id="2392789at2759"/>
<dbReference type="GO" id="GO:0046921">
    <property type="term" value="F:alpha-(1-&gt;6)-fucosyltransferase activity"/>
    <property type="evidence" value="ECO:0007669"/>
    <property type="project" value="TreeGrafter"/>
</dbReference>
<evidence type="ECO:0000313" key="3">
    <source>
        <dbReference type="Proteomes" id="UP000076874"/>
    </source>
</evidence>